<evidence type="ECO:0000256" key="1">
    <source>
        <dbReference type="SAM" id="Phobius"/>
    </source>
</evidence>
<keyword evidence="1" id="KW-0812">Transmembrane</keyword>
<keyword evidence="4" id="KW-1185">Reference proteome</keyword>
<keyword evidence="2" id="KW-0732">Signal</keyword>
<evidence type="ECO:0008006" key="5">
    <source>
        <dbReference type="Google" id="ProtNLM"/>
    </source>
</evidence>
<proteinExistence type="predicted"/>
<accession>A0ABW2SSG3</accession>
<evidence type="ECO:0000313" key="4">
    <source>
        <dbReference type="Proteomes" id="UP001596514"/>
    </source>
</evidence>
<feature type="transmembrane region" description="Helical" evidence="1">
    <location>
        <begin position="290"/>
        <end position="312"/>
    </location>
</feature>
<feature type="chain" id="PRO_5046439809" description="Peptidase" evidence="2">
    <location>
        <begin position="21"/>
        <end position="323"/>
    </location>
</feature>
<protein>
    <recommendedName>
        <fullName evidence="5">Peptidase</fullName>
    </recommendedName>
</protein>
<feature type="signal peptide" evidence="2">
    <location>
        <begin position="1"/>
        <end position="20"/>
    </location>
</feature>
<evidence type="ECO:0000313" key="3">
    <source>
        <dbReference type="EMBL" id="MFC7598569.1"/>
    </source>
</evidence>
<reference evidence="4" key="1">
    <citation type="journal article" date="2019" name="Int. J. Syst. Evol. Microbiol.">
        <title>The Global Catalogue of Microorganisms (GCM) 10K type strain sequencing project: providing services to taxonomists for standard genome sequencing and annotation.</title>
        <authorList>
            <consortium name="The Broad Institute Genomics Platform"/>
            <consortium name="The Broad Institute Genome Sequencing Center for Infectious Disease"/>
            <person name="Wu L."/>
            <person name="Ma J."/>
        </authorList>
    </citation>
    <scope>NUCLEOTIDE SEQUENCE [LARGE SCALE GENOMIC DNA]</scope>
    <source>
        <strain evidence="4">JCM 10083</strain>
    </source>
</reference>
<dbReference type="RefSeq" id="WP_343962013.1">
    <property type="nucleotide sequence ID" value="NZ_BAAAGK010000006.1"/>
</dbReference>
<comment type="caution">
    <text evidence="3">The sequence shown here is derived from an EMBL/GenBank/DDBJ whole genome shotgun (WGS) entry which is preliminary data.</text>
</comment>
<evidence type="ECO:0000256" key="2">
    <source>
        <dbReference type="SAM" id="SignalP"/>
    </source>
</evidence>
<gene>
    <name evidence="3" type="ORF">ACFQVD_00460</name>
</gene>
<dbReference type="EMBL" id="JBHTEE010000001">
    <property type="protein sequence ID" value="MFC7598569.1"/>
    <property type="molecule type" value="Genomic_DNA"/>
</dbReference>
<name>A0ABW2SSG3_9ACTN</name>
<keyword evidence="1" id="KW-1133">Transmembrane helix</keyword>
<sequence>MPTLLAALFSSAAGASPVTADPHGTIGIRLLEAPVSHRNDPRALSYIVDHLNPGTTIQRKLEVSNTSRRTQRIRLYPGGADIVRNTFSAPPGQVRNELASWISLDRPSIDVAPGGKEVAQVKITVPPAASRGERYGVVWAETVAESNAARPVRVINRVGIRVYLDIGPGGDPPSDFRIENLTPMRGPDGSPQLATLVRNTGKRTLDMSGTLALSDGPSGLQAGPFPADLGVTLLPGSAAPVIVTLDPQVPAGPWKVKLTLMSGMVKRAVTATITFPATGTGSPVTPDQDYLPMAGLIAGLVVLPATALGFMVRRRRRSASPVS</sequence>
<keyword evidence="1" id="KW-0472">Membrane</keyword>
<dbReference type="Proteomes" id="UP001596514">
    <property type="component" value="Unassembled WGS sequence"/>
</dbReference>
<organism evidence="3 4">
    <name type="scientific">Streptosporangium amethystogenes subsp. fukuiense</name>
    <dbReference type="NCBI Taxonomy" id="698418"/>
    <lineage>
        <taxon>Bacteria</taxon>
        <taxon>Bacillati</taxon>
        <taxon>Actinomycetota</taxon>
        <taxon>Actinomycetes</taxon>
        <taxon>Streptosporangiales</taxon>
        <taxon>Streptosporangiaceae</taxon>
        <taxon>Streptosporangium</taxon>
    </lineage>
</organism>